<evidence type="ECO:0000313" key="2">
    <source>
        <dbReference type="Proteomes" id="UP000530571"/>
    </source>
</evidence>
<comment type="caution">
    <text evidence="1">The sequence shown here is derived from an EMBL/GenBank/DDBJ whole genome shotgun (WGS) entry which is preliminary data.</text>
</comment>
<dbReference type="AlphaFoldDB" id="A0A7W6KQW5"/>
<keyword evidence="2" id="KW-1185">Reference proteome</keyword>
<name>A0A7W6KQW5_9HYPH</name>
<protein>
    <submittedName>
        <fullName evidence="1">Uncharacterized protein</fullName>
    </submittedName>
</protein>
<sequence>MTVQPSDISEKWSIEQIEQALSRLAEEIIARGEKGQVLLPMYSWLEGQLEKREQNRAVMASVRARAEKRAHQ</sequence>
<reference evidence="1 2" key="1">
    <citation type="submission" date="2020-08" db="EMBL/GenBank/DDBJ databases">
        <title>Genomic Encyclopedia of Type Strains, Phase IV (KMG-IV): sequencing the most valuable type-strain genomes for metagenomic binning, comparative biology and taxonomic classification.</title>
        <authorList>
            <person name="Goeker M."/>
        </authorList>
    </citation>
    <scope>NUCLEOTIDE SEQUENCE [LARGE SCALE GENOMIC DNA]</scope>
    <source>
        <strain evidence="1 2">DSM 28101</strain>
    </source>
</reference>
<dbReference type="Proteomes" id="UP000530571">
    <property type="component" value="Unassembled WGS sequence"/>
</dbReference>
<dbReference type="EMBL" id="JACIDZ010000020">
    <property type="protein sequence ID" value="MBB4124313.1"/>
    <property type="molecule type" value="Genomic_DNA"/>
</dbReference>
<organism evidence="1 2">
    <name type="scientific">Martelella radicis</name>
    <dbReference type="NCBI Taxonomy" id="1397476"/>
    <lineage>
        <taxon>Bacteria</taxon>
        <taxon>Pseudomonadati</taxon>
        <taxon>Pseudomonadota</taxon>
        <taxon>Alphaproteobacteria</taxon>
        <taxon>Hyphomicrobiales</taxon>
        <taxon>Aurantimonadaceae</taxon>
        <taxon>Martelella</taxon>
    </lineage>
</organism>
<accession>A0A7W6KQW5</accession>
<gene>
    <name evidence="1" type="ORF">GGR30_004269</name>
</gene>
<proteinExistence type="predicted"/>
<dbReference type="RefSeq" id="WP_144409500.1">
    <property type="nucleotide sequence ID" value="NZ_JACIDZ010000020.1"/>
</dbReference>
<evidence type="ECO:0000313" key="1">
    <source>
        <dbReference type="EMBL" id="MBB4124313.1"/>
    </source>
</evidence>